<dbReference type="AlphaFoldDB" id="A0A392M967"/>
<organism evidence="2 3">
    <name type="scientific">Trifolium medium</name>
    <dbReference type="NCBI Taxonomy" id="97028"/>
    <lineage>
        <taxon>Eukaryota</taxon>
        <taxon>Viridiplantae</taxon>
        <taxon>Streptophyta</taxon>
        <taxon>Embryophyta</taxon>
        <taxon>Tracheophyta</taxon>
        <taxon>Spermatophyta</taxon>
        <taxon>Magnoliopsida</taxon>
        <taxon>eudicotyledons</taxon>
        <taxon>Gunneridae</taxon>
        <taxon>Pentapetalae</taxon>
        <taxon>rosids</taxon>
        <taxon>fabids</taxon>
        <taxon>Fabales</taxon>
        <taxon>Fabaceae</taxon>
        <taxon>Papilionoideae</taxon>
        <taxon>50 kb inversion clade</taxon>
        <taxon>NPAAA clade</taxon>
        <taxon>Hologalegina</taxon>
        <taxon>IRL clade</taxon>
        <taxon>Trifolieae</taxon>
        <taxon>Trifolium</taxon>
    </lineage>
</organism>
<protein>
    <submittedName>
        <fullName evidence="2">Uncharacterized protein</fullName>
    </submittedName>
</protein>
<accession>A0A392M967</accession>
<comment type="caution">
    <text evidence="2">The sequence shown here is derived from an EMBL/GenBank/DDBJ whole genome shotgun (WGS) entry which is preliminary data.</text>
</comment>
<evidence type="ECO:0000313" key="2">
    <source>
        <dbReference type="EMBL" id="MCH82734.1"/>
    </source>
</evidence>
<evidence type="ECO:0000256" key="1">
    <source>
        <dbReference type="SAM" id="MobiDB-lite"/>
    </source>
</evidence>
<sequence>EHLCSAIKEGTFNRNTTVAHPRLLSELFFQSKLLKVLKKFYPHFDKEETENCLDASFLSSMKIVENVVKPQKPLKPNVNDYLYSEGYPTISEADSEEVILNFLADLKKDTGVTVPRSVVPPAPTSNPHGAKQERKRKVSEGEPAKEAKKPKGDKKKSSGALKIGASEIRSKKKHEKNTKKDDSETESDERTLAERLKQRSSSNTEITKTIQKQLSKGKSSETIINESSEAQVDPALGFTKPLTTILPEQETVYVSSSTSPDTAELHKESDELIHIGEAKFRGTPNTESIAQ</sequence>
<feature type="non-terminal residue" evidence="2">
    <location>
        <position position="1"/>
    </location>
</feature>
<name>A0A392M967_9FABA</name>
<feature type="compositionally biased region" description="Polar residues" evidence="1">
    <location>
        <begin position="199"/>
        <end position="221"/>
    </location>
</feature>
<feature type="region of interest" description="Disordered" evidence="1">
    <location>
        <begin position="113"/>
        <end position="221"/>
    </location>
</feature>
<reference evidence="2 3" key="1">
    <citation type="journal article" date="2018" name="Front. Plant Sci.">
        <title>Red Clover (Trifolium pratense) and Zigzag Clover (T. medium) - A Picture of Genomic Similarities and Differences.</title>
        <authorList>
            <person name="Dluhosova J."/>
            <person name="Istvanek J."/>
            <person name="Nedelnik J."/>
            <person name="Repkova J."/>
        </authorList>
    </citation>
    <scope>NUCLEOTIDE SEQUENCE [LARGE SCALE GENOMIC DNA]</scope>
    <source>
        <strain evidence="3">cv. 10/8</strain>
        <tissue evidence="2">Leaf</tissue>
    </source>
</reference>
<feature type="compositionally biased region" description="Basic and acidic residues" evidence="1">
    <location>
        <begin position="178"/>
        <end position="197"/>
    </location>
</feature>
<dbReference type="Proteomes" id="UP000265520">
    <property type="component" value="Unassembled WGS sequence"/>
</dbReference>
<keyword evidence="3" id="KW-1185">Reference proteome</keyword>
<gene>
    <name evidence="2" type="ORF">A2U01_0003545</name>
</gene>
<feature type="compositionally biased region" description="Basic and acidic residues" evidence="1">
    <location>
        <begin position="138"/>
        <end position="150"/>
    </location>
</feature>
<proteinExistence type="predicted"/>
<dbReference type="EMBL" id="LXQA010004113">
    <property type="protein sequence ID" value="MCH82734.1"/>
    <property type="molecule type" value="Genomic_DNA"/>
</dbReference>
<evidence type="ECO:0000313" key="3">
    <source>
        <dbReference type="Proteomes" id="UP000265520"/>
    </source>
</evidence>